<protein>
    <submittedName>
        <fullName evidence="1">Uncharacterized protein</fullName>
    </submittedName>
</protein>
<gene>
    <name evidence="1" type="ORF">SAMN04488513_101610</name>
</gene>
<dbReference type="AlphaFoldDB" id="A0A1M6C1N9"/>
<accession>A0A1M6C1N9</accession>
<reference evidence="2" key="1">
    <citation type="submission" date="2016-11" db="EMBL/GenBank/DDBJ databases">
        <authorList>
            <person name="Varghese N."/>
            <person name="Submissions S."/>
        </authorList>
    </citation>
    <scope>NUCLEOTIDE SEQUENCE [LARGE SCALE GENOMIC DNA]</scope>
    <source>
        <strain evidence="2">DSM 19858</strain>
    </source>
</reference>
<evidence type="ECO:0000313" key="2">
    <source>
        <dbReference type="Proteomes" id="UP000184543"/>
    </source>
</evidence>
<dbReference type="STRING" id="192903.SAMN04488513_101610"/>
<dbReference type="Proteomes" id="UP000184543">
    <property type="component" value="Unassembled WGS sequence"/>
</dbReference>
<dbReference type="EMBL" id="FQYU01000001">
    <property type="protein sequence ID" value="SHI54936.1"/>
    <property type="molecule type" value="Genomic_DNA"/>
</dbReference>
<evidence type="ECO:0000313" key="1">
    <source>
        <dbReference type="EMBL" id="SHI54936.1"/>
    </source>
</evidence>
<proteinExistence type="predicted"/>
<sequence>MVFLVKTISFILLLAVQWTGHGQTLTTKEVKILLVVESTGQKVSHLLMFEQVEGKGKAYLVEKYRNSSFYVGLLKGTYEIYGDVVTPKKNTTVIIYTDRELFLDRKTMGPASPWAPGDLFKLGKETGKVVSNSKGELIIKT</sequence>
<keyword evidence="2" id="KW-1185">Reference proteome</keyword>
<name>A0A1M6C1N9_9FLAO</name>
<organism evidence="1 2">
    <name type="scientific">Pseudozobellia thermophila</name>
    <dbReference type="NCBI Taxonomy" id="192903"/>
    <lineage>
        <taxon>Bacteria</taxon>
        <taxon>Pseudomonadati</taxon>
        <taxon>Bacteroidota</taxon>
        <taxon>Flavobacteriia</taxon>
        <taxon>Flavobacteriales</taxon>
        <taxon>Flavobacteriaceae</taxon>
        <taxon>Pseudozobellia</taxon>
    </lineage>
</organism>